<dbReference type="Pfam" id="PF17782">
    <property type="entry name" value="WHD_DprA"/>
    <property type="match status" value="1"/>
</dbReference>
<keyword evidence="5" id="KW-1185">Reference proteome</keyword>
<dbReference type="SUPFAM" id="SSF102405">
    <property type="entry name" value="MCP/YpsA-like"/>
    <property type="match status" value="1"/>
</dbReference>
<dbReference type="InterPro" id="IPR057666">
    <property type="entry name" value="DrpA_SLOG"/>
</dbReference>
<gene>
    <name evidence="4" type="ORF">EDC65_5041</name>
</gene>
<dbReference type="InterPro" id="IPR041614">
    <property type="entry name" value="DprA_WH"/>
</dbReference>
<reference evidence="4 5" key="1">
    <citation type="submission" date="2018-11" db="EMBL/GenBank/DDBJ databases">
        <title>Genomic Encyclopedia of Type Strains, Phase IV (KMG-IV): sequencing the most valuable type-strain genomes for metagenomic binning, comparative biology and taxonomic classification.</title>
        <authorList>
            <person name="Goeker M."/>
        </authorList>
    </citation>
    <scope>NUCLEOTIDE SEQUENCE [LARGE SCALE GENOMIC DNA]</scope>
    <source>
        <strain evidence="4 5">DSM 5900</strain>
    </source>
</reference>
<feature type="domain" description="Smf/DprA SLOG" evidence="2">
    <location>
        <begin position="78"/>
        <end position="283"/>
    </location>
</feature>
<sequence length="363" mass="37582">MVAPPHPPLSPGERIARWRLIRSERIGPLSVLGLVERHGSATAAIAALADEPRSPAIAPADAVAEEALRLEALGAGSLVWGDPDYPPALAAIADPPIVLATRGRRELLARPMVAIVGARNASGAGRRFAETLAGELGAAGFVVVSGMARGIDAAAHRGALTAGTVGVLATGIDVAYPNENRELQARVAEEGLLLTESVPGTGPRAENFPRRNRIVAGLALGVVVIEAAERSGSLITARLAGEQGREVFAVPGSPLDPRCKGTNGLIRNGAQLVESAADVIDQLRPQTAPVRRLAPVPTVRNPAPGGPDGAAALVLEQLGPTPLSVDELVRQCQLSNAAVAAILLEFELEGRIERHPGQKVSLR</sequence>
<dbReference type="Pfam" id="PF21102">
    <property type="entry name" value="DprA_N"/>
    <property type="match status" value="1"/>
</dbReference>
<dbReference type="Proteomes" id="UP000278222">
    <property type="component" value="Unassembled WGS sequence"/>
</dbReference>
<dbReference type="PANTHER" id="PTHR43022:SF1">
    <property type="entry name" value="PROTEIN SMF"/>
    <property type="match status" value="1"/>
</dbReference>
<dbReference type="NCBIfam" id="TIGR00732">
    <property type="entry name" value="dprA"/>
    <property type="match status" value="1"/>
</dbReference>
<evidence type="ECO:0000259" key="2">
    <source>
        <dbReference type="Pfam" id="PF02481"/>
    </source>
</evidence>
<dbReference type="EMBL" id="RJKX01000018">
    <property type="protein sequence ID" value="ROP81185.1"/>
    <property type="molecule type" value="Genomic_DNA"/>
</dbReference>
<evidence type="ECO:0000313" key="5">
    <source>
        <dbReference type="Proteomes" id="UP000278222"/>
    </source>
</evidence>
<dbReference type="Gene3D" id="1.10.10.10">
    <property type="entry name" value="Winged helix-like DNA-binding domain superfamily/Winged helix DNA-binding domain"/>
    <property type="match status" value="1"/>
</dbReference>
<comment type="similarity">
    <text evidence="1">Belongs to the DprA/Smf family.</text>
</comment>
<dbReference type="AlphaFoldDB" id="A0A3N1KV20"/>
<dbReference type="RefSeq" id="WP_123694859.1">
    <property type="nucleotide sequence ID" value="NZ_AP019700.1"/>
</dbReference>
<dbReference type="GO" id="GO:0009294">
    <property type="term" value="P:DNA-mediated transformation"/>
    <property type="evidence" value="ECO:0007669"/>
    <property type="project" value="InterPro"/>
</dbReference>
<name>A0A3N1KV20_9PROT</name>
<organism evidence="4 5">
    <name type="scientific">Stella humosa</name>
    <dbReference type="NCBI Taxonomy" id="94"/>
    <lineage>
        <taxon>Bacteria</taxon>
        <taxon>Pseudomonadati</taxon>
        <taxon>Pseudomonadota</taxon>
        <taxon>Alphaproteobacteria</taxon>
        <taxon>Rhodospirillales</taxon>
        <taxon>Stellaceae</taxon>
        <taxon>Stella</taxon>
    </lineage>
</organism>
<evidence type="ECO:0000256" key="1">
    <source>
        <dbReference type="ARBA" id="ARBA00006525"/>
    </source>
</evidence>
<dbReference type="InterPro" id="IPR003488">
    <property type="entry name" value="DprA"/>
</dbReference>
<proteinExistence type="inferred from homology"/>
<dbReference type="InterPro" id="IPR036388">
    <property type="entry name" value="WH-like_DNA-bd_sf"/>
</dbReference>
<dbReference type="PANTHER" id="PTHR43022">
    <property type="entry name" value="PROTEIN SMF"/>
    <property type="match status" value="1"/>
</dbReference>
<evidence type="ECO:0000313" key="4">
    <source>
        <dbReference type="EMBL" id="ROP81185.1"/>
    </source>
</evidence>
<feature type="domain" description="DprA winged helix" evidence="3">
    <location>
        <begin position="301"/>
        <end position="358"/>
    </location>
</feature>
<dbReference type="Gene3D" id="3.40.50.450">
    <property type="match status" value="1"/>
</dbReference>
<evidence type="ECO:0000259" key="3">
    <source>
        <dbReference type="Pfam" id="PF17782"/>
    </source>
</evidence>
<accession>A0A3N1KV20</accession>
<dbReference type="OrthoDB" id="9785707at2"/>
<comment type="caution">
    <text evidence="4">The sequence shown here is derived from an EMBL/GenBank/DDBJ whole genome shotgun (WGS) entry which is preliminary data.</text>
</comment>
<protein>
    <submittedName>
        <fullName evidence="4">DNA processing protein</fullName>
    </submittedName>
</protein>
<dbReference type="Pfam" id="PF02481">
    <property type="entry name" value="DNA_processg_A"/>
    <property type="match status" value="1"/>
</dbReference>